<accession>E3SQD0</accession>
<dbReference type="OrthoDB" id="24122at10239"/>
<dbReference type="GeneID" id="10328404"/>
<keyword evidence="5" id="KW-0408">Iron</keyword>
<dbReference type="GO" id="GO:0005506">
    <property type="term" value="F:iron ion binding"/>
    <property type="evidence" value="ECO:0007669"/>
    <property type="project" value="InterPro"/>
</dbReference>
<evidence type="ECO:0000256" key="5">
    <source>
        <dbReference type="ARBA" id="ARBA00023004"/>
    </source>
</evidence>
<dbReference type="EMBL" id="GU071106">
    <property type="protein sequence ID" value="ADO99392.1"/>
    <property type="molecule type" value="Genomic_DNA"/>
</dbReference>
<name>E3SQD0_9CAUD</name>
<dbReference type="InterPro" id="IPR045054">
    <property type="entry name" value="P4HA-like"/>
</dbReference>
<evidence type="ECO:0000313" key="7">
    <source>
        <dbReference type="EMBL" id="ADO99392.1"/>
    </source>
</evidence>
<dbReference type="GO" id="GO:0031418">
    <property type="term" value="F:L-ascorbic acid binding"/>
    <property type="evidence" value="ECO:0007669"/>
    <property type="project" value="InterPro"/>
</dbReference>
<evidence type="ECO:0000256" key="4">
    <source>
        <dbReference type="ARBA" id="ARBA00023002"/>
    </source>
</evidence>
<evidence type="ECO:0000259" key="6">
    <source>
        <dbReference type="SMART" id="SM00702"/>
    </source>
</evidence>
<organism evidence="7 8">
    <name type="scientific">Synechococcus phage Syn19</name>
    <dbReference type="NCBI Taxonomy" id="445684"/>
    <lineage>
        <taxon>Viruses</taxon>
        <taxon>Duplodnaviria</taxon>
        <taxon>Heunggongvirae</taxon>
        <taxon>Uroviricota</taxon>
        <taxon>Caudoviricetes</taxon>
        <taxon>Pantevenvirales</taxon>
        <taxon>Kyanoviridae</taxon>
        <taxon>Pontusvirus</taxon>
        <taxon>Pontusvirus syn19</taxon>
    </lineage>
</organism>
<keyword evidence="2" id="KW-0479">Metal-binding</keyword>
<reference evidence="7 8" key="1">
    <citation type="journal article" date="2010" name="Environ. Microbiol.">
        <title>Genomic analysis of oceanic cyanobacterial myoviruses compared with T4-like myoviruses from diverse hosts and environments.</title>
        <authorList>
            <person name="Sullivan M.B."/>
            <person name="Huang K.H."/>
            <person name="Ignacio-Espinoza J.C."/>
            <person name="Berlin A.M."/>
            <person name="Kelly L."/>
            <person name="Weigele P.R."/>
            <person name="DeFrancesco A.S."/>
            <person name="Kern S.E."/>
            <person name="Thompson L.R."/>
            <person name="Young S."/>
            <person name="Yandava C."/>
            <person name="Fu R."/>
            <person name="Krastins B."/>
            <person name="Chase M."/>
            <person name="Sarracino D."/>
            <person name="Osburne M.S."/>
            <person name="Henn M.R."/>
            <person name="Chisholm S.W."/>
        </authorList>
    </citation>
    <scope>NUCLEOTIDE SEQUENCE [LARGE SCALE GENOMIC DNA]</scope>
    <source>
        <strain evidence="7">Syn19</strain>
    </source>
</reference>
<dbReference type="Pfam" id="PF13640">
    <property type="entry name" value="2OG-FeII_Oxy_3"/>
    <property type="match status" value="1"/>
</dbReference>
<sequence length="186" mass="22020">MELESYVRTYDNVLAPDVCKSIIEAFSKSNSEYIDREQRPAFTHLNISKPYKENDILWVKHHDTIMNVFDEYIEKYVTSLDCGPDFPFNSSYEEFRMKRYENDGHDQFKDHVDVQDHPTSRRMLAMFIYLNDVSEGGETYFPKLDLKITPRCGKLLIFPPLWMFRHAGLPPVSNEKYIIGSYLHYL</sequence>
<dbReference type="RefSeq" id="YP_004323998.1">
    <property type="nucleotide sequence ID" value="NC_015286.1"/>
</dbReference>
<keyword evidence="3" id="KW-0223">Dioxygenase</keyword>
<gene>
    <name evidence="7" type="ORF">Syn19_165</name>
</gene>
<evidence type="ECO:0000256" key="3">
    <source>
        <dbReference type="ARBA" id="ARBA00022964"/>
    </source>
</evidence>
<protein>
    <submittedName>
        <fullName evidence="7">2OG-Fe(II) oxygenase</fullName>
    </submittedName>
</protein>
<dbReference type="Gene3D" id="2.60.120.620">
    <property type="entry name" value="q2cbj1_9rhob like domain"/>
    <property type="match status" value="1"/>
</dbReference>
<keyword evidence="4" id="KW-0560">Oxidoreductase</keyword>
<evidence type="ECO:0000256" key="1">
    <source>
        <dbReference type="ARBA" id="ARBA00001961"/>
    </source>
</evidence>
<evidence type="ECO:0000313" key="8">
    <source>
        <dbReference type="Proteomes" id="UP000006535"/>
    </source>
</evidence>
<dbReference type="InterPro" id="IPR044862">
    <property type="entry name" value="Pro_4_hyd_alph_FE2OG_OXY"/>
</dbReference>
<dbReference type="PANTHER" id="PTHR10869">
    <property type="entry name" value="PROLYL 4-HYDROXYLASE ALPHA SUBUNIT"/>
    <property type="match status" value="1"/>
</dbReference>
<dbReference type="PANTHER" id="PTHR10869:SF246">
    <property type="entry name" value="TRANSMEMBRANE PROLYL 4-HYDROXYLASE"/>
    <property type="match status" value="1"/>
</dbReference>
<dbReference type="SMART" id="SM00702">
    <property type="entry name" value="P4Hc"/>
    <property type="match status" value="1"/>
</dbReference>
<comment type="cofactor">
    <cofactor evidence="1">
        <name>L-ascorbate</name>
        <dbReference type="ChEBI" id="CHEBI:38290"/>
    </cofactor>
</comment>
<proteinExistence type="predicted"/>
<dbReference type="InterPro" id="IPR006620">
    <property type="entry name" value="Pro_4_hyd_alph"/>
</dbReference>
<dbReference type="Proteomes" id="UP000006535">
    <property type="component" value="Segment"/>
</dbReference>
<dbReference type="KEGG" id="vg:10328404"/>
<feature type="domain" description="Prolyl 4-hydroxylase alpha subunit" evidence="6">
    <location>
        <begin position="5"/>
        <end position="184"/>
    </location>
</feature>
<evidence type="ECO:0000256" key="2">
    <source>
        <dbReference type="ARBA" id="ARBA00022723"/>
    </source>
</evidence>
<keyword evidence="8" id="KW-1185">Reference proteome</keyword>
<dbReference type="GO" id="GO:0004656">
    <property type="term" value="F:procollagen-proline 4-dioxygenase activity"/>
    <property type="evidence" value="ECO:0007669"/>
    <property type="project" value="TreeGrafter"/>
</dbReference>